<name>A0ABD3H5Q1_9MARC</name>
<comment type="caution">
    <text evidence="2">The sequence shown here is derived from an EMBL/GenBank/DDBJ whole genome shotgun (WGS) entry which is preliminary data.</text>
</comment>
<dbReference type="PANTHER" id="PTHR46554:SF2">
    <property type="entry name" value="TFIIS N-TERMINAL DOMAIN-CONTAINING PROTEIN"/>
    <property type="match status" value="1"/>
</dbReference>
<protein>
    <submittedName>
        <fullName evidence="2">Uncharacterized protein</fullName>
    </submittedName>
</protein>
<keyword evidence="3" id="KW-1185">Reference proteome</keyword>
<feature type="region of interest" description="Disordered" evidence="1">
    <location>
        <begin position="195"/>
        <end position="220"/>
    </location>
</feature>
<dbReference type="PANTHER" id="PTHR46554">
    <property type="entry name" value="MEDIATOR OF RNA POLYMERASE II TRANSCRIPTION SUBUNIT 26A-RELATED"/>
    <property type="match status" value="1"/>
</dbReference>
<feature type="compositionally biased region" description="Polar residues" evidence="1">
    <location>
        <begin position="195"/>
        <end position="207"/>
    </location>
</feature>
<dbReference type="EMBL" id="JBJQOH010000006">
    <property type="protein sequence ID" value="KAL3685675.1"/>
    <property type="molecule type" value="Genomic_DNA"/>
</dbReference>
<evidence type="ECO:0000313" key="3">
    <source>
        <dbReference type="Proteomes" id="UP001633002"/>
    </source>
</evidence>
<feature type="compositionally biased region" description="Polar residues" evidence="1">
    <location>
        <begin position="279"/>
        <end position="291"/>
    </location>
</feature>
<sequence length="319" mass="36591">MDRRNECTLHITPSAGHGFAGHPESDVMEQHNKLWSYSRSRLNLSVELLQRTENRKEVKGLRKDSSRRVRFFARKSSRKDLFGVAEEEEGLPSPPLDAGRTASLEKTQFLGFMDEDLFHTPTYRMSMSNLSDDFDSQPEDRRENDSTVPRKQPTSRSRFPSAEGWSCTYKVKKHRSMAVESKPSHNNVRNTLTTANTFRKPPTSTMAEPSDDNAGSNRRAKDHVIDVSEKLLLAKRSLQRVTDKSVEIRIALRKMGPKEQRTVQALDLKDLRKGAPKSARSSQAHQVSPRQNRGWMNRRRQRKGLRYVVVTRTFVPETS</sequence>
<feature type="region of interest" description="Disordered" evidence="1">
    <location>
        <begin position="128"/>
        <end position="163"/>
    </location>
</feature>
<dbReference type="Proteomes" id="UP001633002">
    <property type="component" value="Unassembled WGS sequence"/>
</dbReference>
<gene>
    <name evidence="2" type="ORF">R1sor_003697</name>
</gene>
<organism evidence="2 3">
    <name type="scientific">Riccia sorocarpa</name>
    <dbReference type="NCBI Taxonomy" id="122646"/>
    <lineage>
        <taxon>Eukaryota</taxon>
        <taxon>Viridiplantae</taxon>
        <taxon>Streptophyta</taxon>
        <taxon>Embryophyta</taxon>
        <taxon>Marchantiophyta</taxon>
        <taxon>Marchantiopsida</taxon>
        <taxon>Marchantiidae</taxon>
        <taxon>Marchantiales</taxon>
        <taxon>Ricciaceae</taxon>
        <taxon>Riccia</taxon>
    </lineage>
</organism>
<feature type="compositionally biased region" description="Polar residues" evidence="1">
    <location>
        <begin position="146"/>
        <end position="158"/>
    </location>
</feature>
<reference evidence="2 3" key="1">
    <citation type="submission" date="2024-09" db="EMBL/GenBank/DDBJ databases">
        <title>Chromosome-scale assembly of Riccia sorocarpa.</title>
        <authorList>
            <person name="Paukszto L."/>
        </authorList>
    </citation>
    <scope>NUCLEOTIDE SEQUENCE [LARGE SCALE GENOMIC DNA]</scope>
    <source>
        <strain evidence="2">LP-2024</strain>
        <tissue evidence="2">Aerial parts of the thallus</tissue>
    </source>
</reference>
<feature type="region of interest" description="Disordered" evidence="1">
    <location>
        <begin position="266"/>
        <end position="300"/>
    </location>
</feature>
<dbReference type="AlphaFoldDB" id="A0ABD3H5Q1"/>
<evidence type="ECO:0000313" key="2">
    <source>
        <dbReference type="EMBL" id="KAL3685675.1"/>
    </source>
</evidence>
<evidence type="ECO:0000256" key="1">
    <source>
        <dbReference type="SAM" id="MobiDB-lite"/>
    </source>
</evidence>
<proteinExistence type="predicted"/>
<accession>A0ABD3H5Q1</accession>